<evidence type="ECO:0000313" key="7">
    <source>
        <dbReference type="EMBL" id="MBI4595257.1"/>
    </source>
</evidence>
<comment type="caution">
    <text evidence="7">The sequence shown here is derived from an EMBL/GenBank/DDBJ whole genome shotgun (WGS) entry which is preliminary data.</text>
</comment>
<dbReference type="GO" id="GO:0015658">
    <property type="term" value="F:branched-chain amino acid transmembrane transporter activity"/>
    <property type="evidence" value="ECO:0007669"/>
    <property type="project" value="InterPro"/>
</dbReference>
<feature type="transmembrane region" description="Helical" evidence="6">
    <location>
        <begin position="9"/>
        <end position="25"/>
    </location>
</feature>
<keyword evidence="4 6" id="KW-1133">Transmembrane helix</keyword>
<evidence type="ECO:0000256" key="4">
    <source>
        <dbReference type="ARBA" id="ARBA00022989"/>
    </source>
</evidence>
<comment type="subcellular location">
    <subcellularLocation>
        <location evidence="1">Cell membrane</location>
        <topology evidence="1">Multi-pass membrane protein</topology>
    </subcellularLocation>
</comment>
<dbReference type="PANTHER" id="PTHR30482:SF10">
    <property type="entry name" value="HIGH-AFFINITY BRANCHED-CHAIN AMINO ACID TRANSPORT PROTEIN BRAE"/>
    <property type="match status" value="1"/>
</dbReference>
<dbReference type="InterPro" id="IPR043428">
    <property type="entry name" value="LivM-like"/>
</dbReference>
<gene>
    <name evidence="7" type="ORF">HY730_02645</name>
</gene>
<feature type="transmembrane region" description="Helical" evidence="6">
    <location>
        <begin position="209"/>
        <end position="233"/>
    </location>
</feature>
<dbReference type="PANTHER" id="PTHR30482">
    <property type="entry name" value="HIGH-AFFINITY BRANCHED-CHAIN AMINO ACID TRANSPORT SYSTEM PERMEASE"/>
    <property type="match status" value="1"/>
</dbReference>
<evidence type="ECO:0000256" key="3">
    <source>
        <dbReference type="ARBA" id="ARBA00022692"/>
    </source>
</evidence>
<reference evidence="7" key="1">
    <citation type="submission" date="2020-07" db="EMBL/GenBank/DDBJ databases">
        <title>Huge and variable diversity of episymbiotic CPR bacteria and DPANN archaea in groundwater ecosystems.</title>
        <authorList>
            <person name="He C.Y."/>
            <person name="Keren R."/>
            <person name="Whittaker M."/>
            <person name="Farag I.F."/>
            <person name="Doudna J."/>
            <person name="Cate J.H.D."/>
            <person name="Banfield J.F."/>
        </authorList>
    </citation>
    <scope>NUCLEOTIDE SEQUENCE</scope>
    <source>
        <strain evidence="7">NC_groundwater_1482_Ag_S-0.65um_47_24</strain>
    </source>
</reference>
<organism evidence="7 8">
    <name type="scientific">Tectimicrobiota bacterium</name>
    <dbReference type="NCBI Taxonomy" id="2528274"/>
    <lineage>
        <taxon>Bacteria</taxon>
        <taxon>Pseudomonadati</taxon>
        <taxon>Nitrospinota/Tectimicrobiota group</taxon>
        <taxon>Candidatus Tectimicrobiota</taxon>
    </lineage>
</organism>
<evidence type="ECO:0000256" key="1">
    <source>
        <dbReference type="ARBA" id="ARBA00004651"/>
    </source>
</evidence>
<proteinExistence type="predicted"/>
<protein>
    <submittedName>
        <fullName evidence="7">Branched-chain amino acid ABC transporter permease</fullName>
    </submittedName>
</protein>
<sequence>MNLLLRRNWPYFVALLVGLLILFMHSNNYLMYVFTLVAIYAIGAMGLDIMCSWTGMLVFCPSAFAVIGGYTSALLITKLNVPFLVALVIAALAAGFMAMLVTYGALLMKKPFEVVVITYAFEMVVYYLLTNWAWAGGSLGIRNIPYPSLFGLTLETLPSQYILTFVLLGIITIFVLLFYRSRPGLLIRASKEDWELTEALGNSVVKSRLIAFIAGAVLLGISGSLYGFILHTLTPTSFTWTMTVIFFMIIVLGGMGTVLGPIVGALIIVGLPEALHAAGQWRLFIFGFLLIFVIIAFPKGLVGSISRGRV</sequence>
<dbReference type="Pfam" id="PF02653">
    <property type="entry name" value="BPD_transp_2"/>
    <property type="match status" value="1"/>
</dbReference>
<evidence type="ECO:0000256" key="6">
    <source>
        <dbReference type="SAM" id="Phobius"/>
    </source>
</evidence>
<keyword evidence="2" id="KW-1003">Cell membrane</keyword>
<dbReference type="AlphaFoldDB" id="A0A933GKI0"/>
<feature type="transmembrane region" description="Helical" evidence="6">
    <location>
        <begin position="283"/>
        <end position="302"/>
    </location>
</feature>
<keyword evidence="5 6" id="KW-0472">Membrane</keyword>
<dbReference type="Proteomes" id="UP000772181">
    <property type="component" value="Unassembled WGS sequence"/>
</dbReference>
<feature type="transmembrane region" description="Helical" evidence="6">
    <location>
        <begin position="161"/>
        <end position="179"/>
    </location>
</feature>
<dbReference type="GO" id="GO:0005886">
    <property type="term" value="C:plasma membrane"/>
    <property type="evidence" value="ECO:0007669"/>
    <property type="project" value="UniProtKB-SubCell"/>
</dbReference>
<keyword evidence="3 6" id="KW-0812">Transmembrane</keyword>
<name>A0A933GKI0_UNCTE</name>
<feature type="transmembrane region" description="Helical" evidence="6">
    <location>
        <begin position="119"/>
        <end position="141"/>
    </location>
</feature>
<dbReference type="EMBL" id="JACQWF010000123">
    <property type="protein sequence ID" value="MBI4595257.1"/>
    <property type="molecule type" value="Genomic_DNA"/>
</dbReference>
<evidence type="ECO:0000313" key="8">
    <source>
        <dbReference type="Proteomes" id="UP000772181"/>
    </source>
</evidence>
<dbReference type="InterPro" id="IPR001851">
    <property type="entry name" value="ABC_transp_permease"/>
</dbReference>
<feature type="transmembrane region" description="Helical" evidence="6">
    <location>
        <begin position="83"/>
        <end position="107"/>
    </location>
</feature>
<feature type="transmembrane region" description="Helical" evidence="6">
    <location>
        <begin position="56"/>
        <end position="77"/>
    </location>
</feature>
<feature type="transmembrane region" description="Helical" evidence="6">
    <location>
        <begin position="31"/>
        <end position="49"/>
    </location>
</feature>
<accession>A0A933GKI0</accession>
<evidence type="ECO:0000256" key="5">
    <source>
        <dbReference type="ARBA" id="ARBA00023136"/>
    </source>
</evidence>
<evidence type="ECO:0000256" key="2">
    <source>
        <dbReference type="ARBA" id="ARBA00022475"/>
    </source>
</evidence>
<feature type="transmembrane region" description="Helical" evidence="6">
    <location>
        <begin position="245"/>
        <end position="271"/>
    </location>
</feature>
<dbReference type="CDD" id="cd06581">
    <property type="entry name" value="TM_PBP1_LivM_like"/>
    <property type="match status" value="1"/>
</dbReference>